<dbReference type="Gene3D" id="3.90.1300.10">
    <property type="entry name" value="Amidase signature (AS) domain"/>
    <property type="match status" value="1"/>
</dbReference>
<comment type="caution">
    <text evidence="2">The sequence shown here is derived from an EMBL/GenBank/DDBJ whole genome shotgun (WGS) entry which is preliminary data.</text>
</comment>
<reference evidence="2 3" key="1">
    <citation type="submission" date="2013-04" db="EMBL/GenBank/DDBJ databases">
        <title>Oceanicola sp. 22II1-22F33 Genome Sequencing.</title>
        <authorList>
            <person name="Lai Q."/>
            <person name="Li G."/>
            <person name="Shao Z."/>
        </authorList>
    </citation>
    <scope>NUCLEOTIDE SEQUENCE [LARGE SCALE GENOMIC DNA]</scope>
    <source>
        <strain evidence="2 3">22II1-22F33</strain>
    </source>
</reference>
<gene>
    <name evidence="2" type="ORF">ATO3_20185</name>
</gene>
<dbReference type="EMBL" id="AQQR01000011">
    <property type="protein sequence ID" value="OWU70579.1"/>
    <property type="molecule type" value="Genomic_DNA"/>
</dbReference>
<dbReference type="AlphaFoldDB" id="A0A225NEC9"/>
<feature type="domain" description="Amidase" evidence="1">
    <location>
        <begin position="27"/>
        <end position="445"/>
    </location>
</feature>
<dbReference type="PROSITE" id="PS00571">
    <property type="entry name" value="AMIDASES"/>
    <property type="match status" value="1"/>
</dbReference>
<organism evidence="2 3">
    <name type="scientific">Marinibacterium profundimaris</name>
    <dbReference type="NCBI Taxonomy" id="1679460"/>
    <lineage>
        <taxon>Bacteria</taxon>
        <taxon>Pseudomonadati</taxon>
        <taxon>Pseudomonadota</taxon>
        <taxon>Alphaproteobacteria</taxon>
        <taxon>Rhodobacterales</taxon>
        <taxon>Paracoccaceae</taxon>
        <taxon>Marinibacterium</taxon>
    </lineage>
</organism>
<accession>A0A225NEC9</accession>
<dbReference type="InterPro" id="IPR020556">
    <property type="entry name" value="Amidase_CS"/>
</dbReference>
<dbReference type="SUPFAM" id="SSF75304">
    <property type="entry name" value="Amidase signature (AS) enzymes"/>
    <property type="match status" value="1"/>
</dbReference>
<name>A0A225NEC9_9RHOB</name>
<evidence type="ECO:0000313" key="3">
    <source>
        <dbReference type="Proteomes" id="UP000215377"/>
    </source>
</evidence>
<dbReference type="Pfam" id="PF01425">
    <property type="entry name" value="Amidase"/>
    <property type="match status" value="1"/>
</dbReference>
<proteinExistence type="predicted"/>
<keyword evidence="3" id="KW-1185">Reference proteome</keyword>
<dbReference type="InterPro" id="IPR000120">
    <property type="entry name" value="Amidase"/>
</dbReference>
<dbReference type="InterPro" id="IPR023631">
    <property type="entry name" value="Amidase_dom"/>
</dbReference>
<protein>
    <recommendedName>
        <fullName evidence="1">Amidase domain-containing protein</fullName>
    </recommendedName>
</protein>
<evidence type="ECO:0000259" key="1">
    <source>
        <dbReference type="Pfam" id="PF01425"/>
    </source>
</evidence>
<dbReference type="PANTHER" id="PTHR11895:SF176">
    <property type="entry name" value="AMIDASE AMID-RELATED"/>
    <property type="match status" value="1"/>
</dbReference>
<evidence type="ECO:0000313" key="2">
    <source>
        <dbReference type="EMBL" id="OWU70579.1"/>
    </source>
</evidence>
<dbReference type="GO" id="GO:0003824">
    <property type="term" value="F:catalytic activity"/>
    <property type="evidence" value="ECO:0007669"/>
    <property type="project" value="InterPro"/>
</dbReference>
<sequence>MSDMSHYSALTDVSAAVRRGAASPVALTEALLTRIAEVDPTLNAFLSTSAETALQEADEAATEIASGRWRGPLHGVPIAIKDLFHTAGTPSTFGTTVYADFTANEDATILRRLKQAGAVIVGRLHLHEGAYGEHHPELGDVMNPWNHAYWPGGSSSGSGAATAAGLCYGSLGTDTGGSIRFPSAANGVTGLKPTWGRTSRKGAFPLADSLDTIGPMCRSAADAAAMLGAFAGADPGDPTCLRAPVPDYLGALRGVAGMRGLKLGLDPAMLDVAEPEMRAAITAATEVFADLGAEIVPVKVPSLAPATEAQLVICETECARFHAPAFAEAPGAFGAALSGAITRGLAYDSLTVAGAYIEQARFKGRLARLFEDIDALISPVTPLVGYRYDDFSSFLDNLMDSLSFTAPFNLSGSPTVTFPCGISPTIGLPIGMQLIGPHLTEDVLLRAAHAYQQATDWHLKRPMA</sequence>
<dbReference type="Proteomes" id="UP000215377">
    <property type="component" value="Unassembled WGS sequence"/>
</dbReference>
<dbReference type="InterPro" id="IPR036928">
    <property type="entry name" value="AS_sf"/>
</dbReference>
<dbReference type="PANTHER" id="PTHR11895">
    <property type="entry name" value="TRANSAMIDASE"/>
    <property type="match status" value="1"/>
</dbReference>